<gene>
    <name evidence="10" type="ORF">ADJ77_03690</name>
    <name evidence="11" type="ORF">J5A51_10810</name>
</gene>
<dbReference type="Proteomes" id="UP000682005">
    <property type="component" value="Chromosome 1"/>
</dbReference>
<keyword evidence="4 7" id="KW-0812">Transmembrane</keyword>
<keyword evidence="13" id="KW-1185">Reference proteome</keyword>
<dbReference type="InterPro" id="IPR048454">
    <property type="entry name" value="YetF_N"/>
</dbReference>
<dbReference type="RefSeq" id="WP_050696029.1">
    <property type="nucleotide sequence ID" value="NZ_CP012074.1"/>
</dbReference>
<feature type="domain" description="YetF-like N-terminal transmembrane" evidence="9">
    <location>
        <begin position="8"/>
        <end position="82"/>
    </location>
</feature>
<evidence type="ECO:0000313" key="13">
    <source>
        <dbReference type="Proteomes" id="UP000682005"/>
    </source>
</evidence>
<evidence type="ECO:0000313" key="12">
    <source>
        <dbReference type="Proteomes" id="UP000060345"/>
    </source>
</evidence>
<dbReference type="InterPro" id="IPR007353">
    <property type="entry name" value="DUF421"/>
</dbReference>
<dbReference type="eggNOG" id="COG2323">
    <property type="taxonomic scope" value="Bacteria"/>
</dbReference>
<keyword evidence="3" id="KW-1003">Cell membrane</keyword>
<organism evidence="10 12">
    <name type="scientific">Prevotella fusca JCM 17724</name>
    <dbReference type="NCBI Taxonomy" id="1236517"/>
    <lineage>
        <taxon>Bacteria</taxon>
        <taxon>Pseudomonadati</taxon>
        <taxon>Bacteroidota</taxon>
        <taxon>Bacteroidia</taxon>
        <taxon>Bacteroidales</taxon>
        <taxon>Prevotellaceae</taxon>
        <taxon>Prevotella</taxon>
    </lineage>
</organism>
<dbReference type="GO" id="GO:0005886">
    <property type="term" value="C:plasma membrane"/>
    <property type="evidence" value="ECO:0007669"/>
    <property type="project" value="UniProtKB-SubCell"/>
</dbReference>
<evidence type="ECO:0000259" key="8">
    <source>
        <dbReference type="Pfam" id="PF04239"/>
    </source>
</evidence>
<dbReference type="Pfam" id="PF04239">
    <property type="entry name" value="DUF421"/>
    <property type="match status" value="1"/>
</dbReference>
<dbReference type="EMBL" id="CP012074">
    <property type="protein sequence ID" value="AKU68938.1"/>
    <property type="molecule type" value="Genomic_DNA"/>
</dbReference>
<evidence type="ECO:0000256" key="6">
    <source>
        <dbReference type="ARBA" id="ARBA00023136"/>
    </source>
</evidence>
<feature type="transmembrane region" description="Helical" evidence="7">
    <location>
        <begin position="63"/>
        <end position="84"/>
    </location>
</feature>
<dbReference type="EMBL" id="CP072370">
    <property type="protein sequence ID" value="QUB86559.1"/>
    <property type="molecule type" value="Genomic_DNA"/>
</dbReference>
<dbReference type="PANTHER" id="PTHR34582">
    <property type="entry name" value="UPF0702 TRANSMEMBRANE PROTEIN YCAP"/>
    <property type="match status" value="1"/>
</dbReference>
<keyword evidence="5 7" id="KW-1133">Transmembrane helix</keyword>
<evidence type="ECO:0000259" key="9">
    <source>
        <dbReference type="Pfam" id="PF20730"/>
    </source>
</evidence>
<reference evidence="10 12" key="1">
    <citation type="submission" date="2015-07" db="EMBL/GenBank/DDBJ databases">
        <authorList>
            <person name="Noorani M."/>
        </authorList>
    </citation>
    <scope>NUCLEOTIDE SEQUENCE [LARGE SCALE GENOMIC DNA]</scope>
    <source>
        <strain evidence="10 12">W1435</strain>
    </source>
</reference>
<proteinExistence type="inferred from homology"/>
<accession>A0A0K1NJ72</accession>
<reference evidence="11 13" key="2">
    <citation type="submission" date="2021-03" db="EMBL/GenBank/DDBJ databases">
        <title>Human Oral Microbial Genomes.</title>
        <authorList>
            <person name="Johnston C.D."/>
            <person name="Chen T."/>
            <person name="Dewhirst F.E."/>
        </authorList>
    </citation>
    <scope>NUCLEOTIDE SEQUENCE [LARGE SCALE GENOMIC DNA]</scope>
    <source>
        <strain evidence="11 13">W1435</strain>
    </source>
</reference>
<evidence type="ECO:0000313" key="10">
    <source>
        <dbReference type="EMBL" id="AKU68938.1"/>
    </source>
</evidence>
<evidence type="ECO:0000256" key="5">
    <source>
        <dbReference type="ARBA" id="ARBA00022989"/>
    </source>
</evidence>
<evidence type="ECO:0000256" key="2">
    <source>
        <dbReference type="ARBA" id="ARBA00006448"/>
    </source>
</evidence>
<sequence length="236" mass="26441">MMDLIQPYIGIAVKLVTGMIGILAFLRITGKAQMGQLTPLDTVSAFVIGALVGGVLYNPDMSVGHLLFALAVWTAFNMLVRFAMRSARLRHFIKGESVFLVKNGVINFKNFKRNSLEMEQFRLLLRQKGIFSMFDVEDVLFEANGAVTVLSPGETSNSFLLVNNGEIIESSLDQCNRSQAWVLRTIKRNGFKSPADLFCMEWTPHKGFYFVTYEGNVKRGVEEIDADEIELDNAQV</sequence>
<dbReference type="KEGG" id="pfus:ADJ77_03690"/>
<name>A0A0K1NJ72_9BACT</name>
<evidence type="ECO:0000313" key="11">
    <source>
        <dbReference type="EMBL" id="QUB86559.1"/>
    </source>
</evidence>
<keyword evidence="6 7" id="KW-0472">Membrane</keyword>
<dbReference type="InterPro" id="IPR023090">
    <property type="entry name" value="UPF0702_alpha/beta_dom_sf"/>
</dbReference>
<protein>
    <submittedName>
        <fullName evidence="11">DUF421 domain-containing protein</fullName>
    </submittedName>
</protein>
<evidence type="ECO:0000256" key="4">
    <source>
        <dbReference type="ARBA" id="ARBA00022692"/>
    </source>
</evidence>
<dbReference type="PANTHER" id="PTHR34582:SF5">
    <property type="entry name" value="UPF0702 TRANSMEMBRANE PROTEIN YETF"/>
    <property type="match status" value="1"/>
</dbReference>
<comment type="similarity">
    <text evidence="2">Belongs to the UPF0702 family.</text>
</comment>
<evidence type="ECO:0000256" key="3">
    <source>
        <dbReference type="ARBA" id="ARBA00022475"/>
    </source>
</evidence>
<feature type="domain" description="YetF C-terminal" evidence="8">
    <location>
        <begin position="85"/>
        <end position="203"/>
    </location>
</feature>
<dbReference type="AlphaFoldDB" id="A0A0K1NJ72"/>
<dbReference type="Proteomes" id="UP000060345">
    <property type="component" value="Chromosome 1"/>
</dbReference>
<evidence type="ECO:0000256" key="7">
    <source>
        <dbReference type="SAM" id="Phobius"/>
    </source>
</evidence>
<comment type="subcellular location">
    <subcellularLocation>
        <location evidence="1">Cell membrane</location>
        <topology evidence="1">Multi-pass membrane protein</topology>
    </subcellularLocation>
</comment>
<dbReference type="Gene3D" id="3.30.240.20">
    <property type="entry name" value="bsu07140 like domains"/>
    <property type="match status" value="2"/>
</dbReference>
<dbReference type="Pfam" id="PF20730">
    <property type="entry name" value="YetF_N"/>
    <property type="match status" value="1"/>
</dbReference>
<feature type="transmembrane region" description="Helical" evidence="7">
    <location>
        <begin position="38"/>
        <end position="57"/>
    </location>
</feature>
<feature type="transmembrane region" description="Helical" evidence="7">
    <location>
        <begin position="6"/>
        <end position="26"/>
    </location>
</feature>
<evidence type="ECO:0000256" key="1">
    <source>
        <dbReference type="ARBA" id="ARBA00004651"/>
    </source>
</evidence>